<feature type="domain" description="Bacterial alpha-L-rhamnosidase N-terminal" evidence="5">
    <location>
        <begin position="146"/>
        <end position="272"/>
    </location>
</feature>
<dbReference type="InterPro" id="IPR012341">
    <property type="entry name" value="6hp_glycosidase-like_sf"/>
</dbReference>
<dbReference type="InterPro" id="IPR008928">
    <property type="entry name" value="6-hairpin_glycosidase_sf"/>
</dbReference>
<dbReference type="Gene3D" id="1.50.10.10">
    <property type="match status" value="1"/>
</dbReference>
<dbReference type="Pfam" id="PF05592">
    <property type="entry name" value="Bac_rhamnosid"/>
    <property type="match status" value="1"/>
</dbReference>
<dbReference type="InterPro" id="IPR008902">
    <property type="entry name" value="Rhamnosid_concanavalin"/>
</dbReference>
<sequence>MTIARNLESLASAPYDLRIDSGGDGFVVSGAAPRMSFVVPVEAGDWSGVELEATVDGVSLIATVDSAEHLFLAWPWTPLSSGQRVQWRVRVQAADGPSAWSEWARFECGLLDADWSAEWISPVEHEDPGYGARGAHTLARSFDASEIVSARLYSTALGVYQATINGHRVGTAELSPGSTSYDRTLHAQAADVTALLRDGGNTLELELSDGWYRGQVGAFRLPAGWGTTPAARAELHLVLSDGTRSIIRTDGAWTSAPSTVIRADLMDGQTTDFLADTVSPEPVIVGAVDGPPVSWSPAPPVRVVETRDAVNAARIADDVWVLDFGQNASGWIRLTDLGPVGTRTVIDYGEHVGPDGDLDTSHLDSTKPGEPDVVFVQHDEVVSAGGDEVFEPRHTVHGFQFARVRREGAPFDVSSAQMRIVQTDLRRTAAFESSDAALNRLHEVADWSFRGNAVDVPTDCPTRERLAWTGDYQVFAPTAARLYDVLGFTRKWLQSVRDDQLDDGRIANFSPDGRRIKRHLDDQFAMMTGSSGWGDAITFVPWEMYTAYGDAGVLAENWDAMVRWVDWARGAARTARHHSRVERSAEPLPHEEYLWDGTFHWGEWTEPVPKAEDGSRLDPIKTNPMAWFMADKGEVGTAYLHRSTRILADAAVVLGRPEDAARYADDADRILEAWRTEYLREGGRTAQDTQAAYVRALSFGLIPEAQRAGAGERLVELVHEAGTHLGTGFLATGDLLPVLADAGHADLAYELLFQRSAPSWLHMIDKGATTIWEDWEGIDDEGVAHESLNHYSKGAVIRFLHTHTLGLRQDADSVAWESFTITPLPGGGVSWAKGHLDTPQGRIRVEWRVEGDELVVEVDVPAGSRATVVFPDGATRTAGPGSFSGAGGLVGA</sequence>
<dbReference type="Pfam" id="PF17390">
    <property type="entry name" value="Bac_rhamnosid_C"/>
    <property type="match status" value="1"/>
</dbReference>
<dbReference type="Gene3D" id="2.60.40.10">
    <property type="entry name" value="Immunoglobulins"/>
    <property type="match status" value="1"/>
</dbReference>
<comment type="catalytic activity">
    <reaction evidence="1">
        <text>Hydrolysis of terminal non-reducing alpha-L-rhamnose residues in alpha-L-rhamnosides.</text>
        <dbReference type="EC" id="3.2.1.40"/>
    </reaction>
</comment>
<dbReference type="InterPro" id="IPR013737">
    <property type="entry name" value="Bac_rhamnosid_N"/>
</dbReference>
<evidence type="ECO:0000259" key="6">
    <source>
        <dbReference type="Pfam" id="PF17389"/>
    </source>
</evidence>
<dbReference type="Gene3D" id="2.60.420.10">
    <property type="entry name" value="Maltose phosphorylase, domain 3"/>
    <property type="match status" value="1"/>
</dbReference>
<dbReference type="Pfam" id="PF17389">
    <property type="entry name" value="Bac_rhamnosid6H"/>
    <property type="match status" value="1"/>
</dbReference>
<dbReference type="EC" id="3.2.1.40" evidence="2"/>
<dbReference type="GO" id="GO:0005975">
    <property type="term" value="P:carbohydrate metabolic process"/>
    <property type="evidence" value="ECO:0007669"/>
    <property type="project" value="InterPro"/>
</dbReference>
<protein>
    <recommendedName>
        <fullName evidence="2">alpha-L-rhamnosidase</fullName>
        <ecNumber evidence="2">3.2.1.40</ecNumber>
    </recommendedName>
</protein>
<dbReference type="AlphaFoldDB" id="A0AAU7VTS8"/>
<dbReference type="RefSeq" id="WP_350351284.1">
    <property type="nucleotide sequence ID" value="NZ_CP158357.1"/>
</dbReference>
<feature type="domain" description="Alpha-L-rhamnosidase concanavalin-like" evidence="4">
    <location>
        <begin position="314"/>
        <end position="406"/>
    </location>
</feature>
<dbReference type="PANTHER" id="PTHR33307">
    <property type="entry name" value="ALPHA-RHAMNOSIDASE (EUROFUNG)"/>
    <property type="match status" value="1"/>
</dbReference>
<dbReference type="EMBL" id="CP158357">
    <property type="protein sequence ID" value="XBX77872.1"/>
    <property type="molecule type" value="Genomic_DNA"/>
</dbReference>
<evidence type="ECO:0000256" key="1">
    <source>
        <dbReference type="ARBA" id="ARBA00001445"/>
    </source>
</evidence>
<organism evidence="8">
    <name type="scientific">Microbacterium sp. A8/3-1</name>
    <dbReference type="NCBI Taxonomy" id="3160749"/>
    <lineage>
        <taxon>Bacteria</taxon>
        <taxon>Bacillati</taxon>
        <taxon>Actinomycetota</taxon>
        <taxon>Actinomycetes</taxon>
        <taxon>Micrococcales</taxon>
        <taxon>Microbacteriaceae</taxon>
        <taxon>Microbacterium</taxon>
    </lineage>
</organism>
<dbReference type="InterPro" id="IPR016007">
    <property type="entry name" value="Alpha_rhamnosid"/>
</dbReference>
<reference evidence="8" key="1">
    <citation type="submission" date="2024-06" db="EMBL/GenBank/DDBJ databases">
        <title>Draft genome sequence of Microbacterium sp. strain A8/3-1, isolated from Oxytropis tragacanthoides Fisch. ex DC. Root nodules in the Altai region of Russia.</title>
        <authorList>
            <person name="Sazanova A."/>
            <person name="Guro P."/>
            <person name="Kuznetsova I."/>
            <person name="Belimov A."/>
            <person name="Safronova V."/>
        </authorList>
    </citation>
    <scope>NUCLEOTIDE SEQUENCE</scope>
    <source>
        <strain evidence="8">A8/3-1</strain>
    </source>
</reference>
<dbReference type="PANTHER" id="PTHR33307:SF6">
    <property type="entry name" value="ALPHA-RHAMNOSIDASE (EUROFUNG)-RELATED"/>
    <property type="match status" value="1"/>
</dbReference>
<evidence type="ECO:0000259" key="7">
    <source>
        <dbReference type="Pfam" id="PF17390"/>
    </source>
</evidence>
<gene>
    <name evidence="8" type="ORF">ABS642_18455</name>
</gene>
<dbReference type="Gene3D" id="2.60.120.260">
    <property type="entry name" value="Galactose-binding domain-like"/>
    <property type="match status" value="2"/>
</dbReference>
<evidence type="ECO:0000259" key="4">
    <source>
        <dbReference type="Pfam" id="PF05592"/>
    </source>
</evidence>
<dbReference type="GO" id="GO:0030596">
    <property type="term" value="F:alpha-L-rhamnosidase activity"/>
    <property type="evidence" value="ECO:0007669"/>
    <property type="project" value="UniProtKB-EC"/>
</dbReference>
<name>A0AAU7VTS8_9MICO</name>
<dbReference type="InterPro" id="IPR035396">
    <property type="entry name" value="Bac_rhamnosid6H"/>
</dbReference>
<accession>A0AAU7VTS8</accession>
<dbReference type="SUPFAM" id="SSF48208">
    <property type="entry name" value="Six-hairpin glycosidases"/>
    <property type="match status" value="1"/>
</dbReference>
<evidence type="ECO:0000259" key="5">
    <source>
        <dbReference type="Pfam" id="PF08531"/>
    </source>
</evidence>
<feature type="domain" description="Alpha-L-rhamnosidase C-terminal" evidence="7">
    <location>
        <begin position="812"/>
        <end position="878"/>
    </location>
</feature>
<keyword evidence="3 8" id="KW-0378">Hydrolase</keyword>
<evidence type="ECO:0000313" key="8">
    <source>
        <dbReference type="EMBL" id="XBX77872.1"/>
    </source>
</evidence>
<dbReference type="InterPro" id="IPR035398">
    <property type="entry name" value="Bac_rhamnosid_C"/>
</dbReference>
<evidence type="ECO:0000256" key="3">
    <source>
        <dbReference type="ARBA" id="ARBA00022801"/>
    </source>
</evidence>
<proteinExistence type="predicted"/>
<dbReference type="Pfam" id="PF25788">
    <property type="entry name" value="Ig_Rha78A_N"/>
    <property type="match status" value="1"/>
</dbReference>
<evidence type="ECO:0000256" key="2">
    <source>
        <dbReference type="ARBA" id="ARBA00012652"/>
    </source>
</evidence>
<dbReference type="Pfam" id="PF08531">
    <property type="entry name" value="Bac_rhamnosid_N"/>
    <property type="match status" value="1"/>
</dbReference>
<dbReference type="InterPro" id="IPR013783">
    <property type="entry name" value="Ig-like_fold"/>
</dbReference>
<feature type="domain" description="Alpha-L-rhamnosidase six-hairpin glycosidase" evidence="6">
    <location>
        <begin position="426"/>
        <end position="803"/>
    </location>
</feature>